<evidence type="ECO:0000313" key="3">
    <source>
        <dbReference type="Proteomes" id="UP000292424"/>
    </source>
</evidence>
<protein>
    <submittedName>
        <fullName evidence="2">Uncharacterized protein</fullName>
    </submittedName>
</protein>
<organism evidence="2 3">
    <name type="scientific">Rhizosphaericola mali</name>
    <dbReference type="NCBI Taxonomy" id="2545455"/>
    <lineage>
        <taxon>Bacteria</taxon>
        <taxon>Pseudomonadati</taxon>
        <taxon>Bacteroidota</taxon>
        <taxon>Chitinophagia</taxon>
        <taxon>Chitinophagales</taxon>
        <taxon>Chitinophagaceae</taxon>
        <taxon>Rhizosphaericola</taxon>
    </lineage>
</organism>
<sequence length="122" mass="14238">MARIKQMNNTTNLTKLVSKKMPVKEKWEQCKKHIAIKLNGKTKHWDPKQQKQFLMFFCTSFIGLLILSFYFLTTQQYEGKPVTVPTLPKKILLPEQQLLKTLRPPNPKIVLPPLVDSGKYQQ</sequence>
<dbReference type="RefSeq" id="WP_131329875.1">
    <property type="nucleotide sequence ID" value="NZ_CP044016.1"/>
</dbReference>
<accession>A0A5P2G172</accession>
<dbReference type="AlphaFoldDB" id="A0A5P2G172"/>
<evidence type="ECO:0000313" key="2">
    <source>
        <dbReference type="EMBL" id="QES88927.1"/>
    </source>
</evidence>
<keyword evidence="1" id="KW-1133">Transmembrane helix</keyword>
<dbReference type="EMBL" id="CP044016">
    <property type="protein sequence ID" value="QES88927.1"/>
    <property type="molecule type" value="Genomic_DNA"/>
</dbReference>
<dbReference type="KEGG" id="arac:E0W69_009745"/>
<keyword evidence="1" id="KW-0472">Membrane</keyword>
<name>A0A5P2G172_9BACT</name>
<evidence type="ECO:0000256" key="1">
    <source>
        <dbReference type="SAM" id="Phobius"/>
    </source>
</evidence>
<feature type="transmembrane region" description="Helical" evidence="1">
    <location>
        <begin position="53"/>
        <end position="72"/>
    </location>
</feature>
<gene>
    <name evidence="2" type="ORF">E0W69_009745</name>
</gene>
<dbReference type="Proteomes" id="UP000292424">
    <property type="component" value="Chromosome"/>
</dbReference>
<proteinExistence type="predicted"/>
<keyword evidence="1" id="KW-0812">Transmembrane</keyword>
<keyword evidence="3" id="KW-1185">Reference proteome</keyword>
<reference evidence="2 3" key="1">
    <citation type="submission" date="2019-09" db="EMBL/GenBank/DDBJ databases">
        <title>Complete genome sequence of Arachidicoccus sp. B3-10 isolated from apple orchard soil.</title>
        <authorList>
            <person name="Kim H.S."/>
            <person name="Han K.-I."/>
            <person name="Suh M.K."/>
            <person name="Lee K.C."/>
            <person name="Eom M.K."/>
            <person name="Kim J.-S."/>
            <person name="Kang S.W."/>
            <person name="Sin Y."/>
            <person name="Lee J.-S."/>
        </authorList>
    </citation>
    <scope>NUCLEOTIDE SEQUENCE [LARGE SCALE GENOMIC DNA]</scope>
    <source>
        <strain evidence="2 3">B3-10</strain>
    </source>
</reference>